<evidence type="ECO:0000313" key="2">
    <source>
        <dbReference type="EMBL" id="PNX58504.1"/>
    </source>
</evidence>
<protein>
    <recommendedName>
        <fullName evidence="1">Disease resistance protein At4g27190-like leucine-rich repeats domain-containing protein</fullName>
    </recommendedName>
</protein>
<proteinExistence type="predicted"/>
<reference evidence="2 3" key="1">
    <citation type="journal article" date="2014" name="Am. J. Bot.">
        <title>Genome assembly and annotation for red clover (Trifolium pratense; Fabaceae).</title>
        <authorList>
            <person name="Istvanek J."/>
            <person name="Jaros M."/>
            <person name="Krenek A."/>
            <person name="Repkova J."/>
        </authorList>
    </citation>
    <scope>NUCLEOTIDE SEQUENCE [LARGE SCALE GENOMIC DNA]</scope>
    <source>
        <strain evidence="3">cv. Tatra</strain>
        <tissue evidence="2">Young leaves</tissue>
    </source>
</reference>
<accession>A0A2K3JWV5</accession>
<comment type="caution">
    <text evidence="2">The sequence shown here is derived from an EMBL/GenBank/DDBJ whole genome shotgun (WGS) entry which is preliminary data.</text>
</comment>
<dbReference type="EMBL" id="ASHM01078736">
    <property type="protein sequence ID" value="PNX58504.1"/>
    <property type="molecule type" value="Genomic_DNA"/>
</dbReference>
<organism evidence="2 3">
    <name type="scientific">Trifolium pratense</name>
    <name type="common">Red clover</name>
    <dbReference type="NCBI Taxonomy" id="57577"/>
    <lineage>
        <taxon>Eukaryota</taxon>
        <taxon>Viridiplantae</taxon>
        <taxon>Streptophyta</taxon>
        <taxon>Embryophyta</taxon>
        <taxon>Tracheophyta</taxon>
        <taxon>Spermatophyta</taxon>
        <taxon>Magnoliopsida</taxon>
        <taxon>eudicotyledons</taxon>
        <taxon>Gunneridae</taxon>
        <taxon>Pentapetalae</taxon>
        <taxon>rosids</taxon>
        <taxon>fabids</taxon>
        <taxon>Fabales</taxon>
        <taxon>Fabaceae</taxon>
        <taxon>Papilionoideae</taxon>
        <taxon>50 kb inversion clade</taxon>
        <taxon>NPAAA clade</taxon>
        <taxon>Hologalegina</taxon>
        <taxon>IRL clade</taxon>
        <taxon>Trifolieae</taxon>
        <taxon>Trifolium</taxon>
    </lineage>
</organism>
<sequence length="134" mass="15383">MLLETLTIRNCDELKNIIDFGDYESGSNNWGDVFPKMKELYIEDCPKMDYIFGHDTNDHQNHVEIQLQLQLLELKCLSLCNLPSLVAMCPKHYRIRFPPLSKLELNKCSSAATKSMSQFIIDPVSESLDSTIIK</sequence>
<evidence type="ECO:0000313" key="3">
    <source>
        <dbReference type="Proteomes" id="UP000236291"/>
    </source>
</evidence>
<dbReference type="AlphaFoldDB" id="A0A2K3JWV5"/>
<dbReference type="Proteomes" id="UP000236291">
    <property type="component" value="Unassembled WGS sequence"/>
</dbReference>
<dbReference type="InterPro" id="IPR057135">
    <property type="entry name" value="At4g27190-like_LRR"/>
</dbReference>
<feature type="non-terminal residue" evidence="2">
    <location>
        <position position="134"/>
    </location>
</feature>
<name>A0A2K3JWV5_TRIPR</name>
<evidence type="ECO:0000259" key="1">
    <source>
        <dbReference type="Pfam" id="PF23247"/>
    </source>
</evidence>
<reference evidence="2 3" key="2">
    <citation type="journal article" date="2017" name="Front. Plant Sci.">
        <title>Gene Classification and Mining of Molecular Markers Useful in Red Clover (Trifolium pratense) Breeding.</title>
        <authorList>
            <person name="Istvanek J."/>
            <person name="Dluhosova J."/>
            <person name="Dluhos P."/>
            <person name="Patkova L."/>
            <person name="Nedelnik J."/>
            <person name="Repkova J."/>
        </authorList>
    </citation>
    <scope>NUCLEOTIDE SEQUENCE [LARGE SCALE GENOMIC DNA]</scope>
    <source>
        <strain evidence="3">cv. Tatra</strain>
        <tissue evidence="2">Young leaves</tissue>
    </source>
</reference>
<feature type="domain" description="Disease resistance protein At4g27190-like leucine-rich repeats" evidence="1">
    <location>
        <begin position="3"/>
        <end position="110"/>
    </location>
</feature>
<dbReference type="ExpressionAtlas" id="A0A2K3JWV5">
    <property type="expression patterns" value="baseline"/>
</dbReference>
<gene>
    <name evidence="2" type="ORF">L195_g050943</name>
</gene>
<dbReference type="Pfam" id="PF23247">
    <property type="entry name" value="LRR_RPS2"/>
    <property type="match status" value="1"/>
</dbReference>